<gene>
    <name evidence="5" type="ORF">RradSPS_1663</name>
    <name evidence="6" type="ORF">SIL72_09970</name>
</gene>
<protein>
    <submittedName>
        <fullName evidence="6">Aldehyde dehydrogenase family protein</fullName>
        <ecNumber evidence="6">1.2.1.-</ecNumber>
    </submittedName>
    <submittedName>
        <fullName evidence="5">NAD-dependent aldehyde dehydrogenase</fullName>
    </submittedName>
</protein>
<dbReference type="Gene3D" id="3.40.605.10">
    <property type="entry name" value="Aldehyde Dehydrogenase, Chain A, domain 1"/>
    <property type="match status" value="1"/>
</dbReference>
<keyword evidence="7" id="KW-1185">Reference proteome</keyword>
<dbReference type="InterPro" id="IPR016162">
    <property type="entry name" value="Ald_DH_N"/>
</dbReference>
<evidence type="ECO:0000256" key="1">
    <source>
        <dbReference type="ARBA" id="ARBA00009986"/>
    </source>
</evidence>
<proteinExistence type="inferred from homology"/>
<dbReference type="EMBL" id="CP007514">
    <property type="protein sequence ID" value="AHY46946.1"/>
    <property type="molecule type" value="Genomic_DNA"/>
</dbReference>
<dbReference type="Gene3D" id="3.40.309.10">
    <property type="entry name" value="Aldehyde Dehydrogenase, Chain A, domain 2"/>
    <property type="match status" value="1"/>
</dbReference>
<name>A0A023X416_RUBRA</name>
<dbReference type="HOGENOM" id="CLU_005391_5_1_11"/>
<feature type="region of interest" description="Disordered" evidence="3">
    <location>
        <begin position="1"/>
        <end position="36"/>
    </location>
</feature>
<dbReference type="InterPro" id="IPR015590">
    <property type="entry name" value="Aldehyde_DH_dom"/>
</dbReference>
<reference evidence="5 7" key="1">
    <citation type="submission" date="2014-03" db="EMBL/GenBank/DDBJ databases">
        <title>Complete genome sequence of the Radio-Resistant Rubrobacter radiotolerans RSPS-4.</title>
        <authorList>
            <person name="Egas C.C."/>
            <person name="Barroso C.C."/>
            <person name="Froufe H.J.C."/>
            <person name="Pacheco J.J."/>
            <person name="Albuquerque L.L."/>
            <person name="da Costa M.M.S."/>
        </authorList>
    </citation>
    <scope>NUCLEOTIDE SEQUENCE [LARGE SCALE GENOMIC DNA]</scope>
    <source>
        <strain evidence="5 7">RSPS-4</strain>
    </source>
</reference>
<feature type="domain" description="Aldehyde dehydrogenase" evidence="4">
    <location>
        <begin position="14"/>
        <end position="475"/>
    </location>
</feature>
<dbReference type="Proteomes" id="UP001281130">
    <property type="component" value="Unassembled WGS sequence"/>
</dbReference>
<dbReference type="KEGG" id="rrd:RradSPS_1663"/>
<evidence type="ECO:0000256" key="2">
    <source>
        <dbReference type="ARBA" id="ARBA00023002"/>
    </source>
</evidence>
<dbReference type="EC" id="1.2.1.-" evidence="6"/>
<dbReference type="FunFam" id="3.40.605.10:FF:000007">
    <property type="entry name" value="NAD/NADP-dependent betaine aldehyde dehydrogenase"/>
    <property type="match status" value="1"/>
</dbReference>
<evidence type="ECO:0000256" key="3">
    <source>
        <dbReference type="SAM" id="MobiDB-lite"/>
    </source>
</evidence>
<dbReference type="EMBL" id="JAWXXX010000001">
    <property type="protein sequence ID" value="MDX5894351.1"/>
    <property type="molecule type" value="Genomic_DNA"/>
</dbReference>
<dbReference type="eggNOG" id="COG1012">
    <property type="taxonomic scope" value="Bacteria"/>
</dbReference>
<accession>A0A023X416</accession>
<evidence type="ECO:0000313" key="5">
    <source>
        <dbReference type="EMBL" id="AHY46946.1"/>
    </source>
</evidence>
<organism evidence="5 7">
    <name type="scientific">Rubrobacter radiotolerans</name>
    <name type="common">Arthrobacter radiotolerans</name>
    <dbReference type="NCBI Taxonomy" id="42256"/>
    <lineage>
        <taxon>Bacteria</taxon>
        <taxon>Bacillati</taxon>
        <taxon>Actinomycetota</taxon>
        <taxon>Rubrobacteria</taxon>
        <taxon>Rubrobacterales</taxon>
        <taxon>Rubrobacteraceae</taxon>
        <taxon>Rubrobacter</taxon>
    </lineage>
</organism>
<dbReference type="RefSeq" id="WP_038681920.1">
    <property type="nucleotide sequence ID" value="NZ_CP007514.1"/>
</dbReference>
<dbReference type="Proteomes" id="UP000025229">
    <property type="component" value="Chromosome"/>
</dbReference>
<dbReference type="OrthoDB" id="6882680at2"/>
<dbReference type="PANTHER" id="PTHR11699">
    <property type="entry name" value="ALDEHYDE DEHYDROGENASE-RELATED"/>
    <property type="match status" value="1"/>
</dbReference>
<dbReference type="STRING" id="42256.RradSPS_1663"/>
<dbReference type="FunFam" id="3.40.605.10:FF:000026">
    <property type="entry name" value="Aldehyde dehydrogenase, putative"/>
    <property type="match status" value="1"/>
</dbReference>
<reference evidence="6" key="2">
    <citation type="submission" date="2023-11" db="EMBL/GenBank/DDBJ databases">
        <title>MicrobeMod: A computational toolkit for identifying prokaryotic methylation and restriction-modification with nanopore sequencing.</title>
        <authorList>
            <person name="Crits-Christoph A."/>
            <person name="Kang S.C."/>
            <person name="Lee H."/>
            <person name="Ostrov N."/>
        </authorList>
    </citation>
    <scope>NUCLEOTIDE SEQUENCE</scope>
    <source>
        <strain evidence="6">ATCC 51242</strain>
    </source>
</reference>
<keyword evidence="2 6" id="KW-0560">Oxidoreductase</keyword>
<dbReference type="PROSITE" id="PS00070">
    <property type="entry name" value="ALDEHYDE_DEHYDR_CYS"/>
    <property type="match status" value="1"/>
</dbReference>
<evidence type="ECO:0000313" key="6">
    <source>
        <dbReference type="EMBL" id="MDX5894351.1"/>
    </source>
</evidence>
<dbReference type="InterPro" id="IPR016163">
    <property type="entry name" value="Ald_DH_C"/>
</dbReference>
<sequence length="481" mass="51301">MAQALINGESVGAKSGEEMPIVNPATEEEFDSVPKGGREDVEAAVAAAKEAFKEWSKTDPDERAAAIRAGVAKVRESAKEVAGLLTKEQGKPFAEAMGELHHFLHGMDYYADLASKIEGIYATLPSNLGPAYGLVIKKPIGVCAGIVPYNFPLTLMGTKVGPALAAGNTIVIKPAATTPLAALRVAELFHEAGLKPGVFNVITGPGAEVGEALATHPDVRRVALTGSTPVGRRLMEVAGPQFKRISAELGGSDPVIVFPDADVDAAVRGINIGRFFNAGQACLAAKRVYVFDEVYDEFMQSLVKRVGRYELGDGSQKAEKPKIRMGPLNAARHRDTLTEQLEDALGRGAKVAIGGEAHEGKGFFFQPTVLENAPHDSRVATEETFGPLLPVFRVSDADEAFRLANESSFGLGSSVYTYDVRMIHRAAQEIEAGMTWVNQLHFGYDELPFGGVKESGIGREHGQEALESYLEQKSVVVGGLG</sequence>
<dbReference type="SUPFAM" id="SSF53720">
    <property type="entry name" value="ALDH-like"/>
    <property type="match status" value="1"/>
</dbReference>
<dbReference type="GO" id="GO:0016620">
    <property type="term" value="F:oxidoreductase activity, acting on the aldehyde or oxo group of donors, NAD or NADP as acceptor"/>
    <property type="evidence" value="ECO:0007669"/>
    <property type="project" value="InterPro"/>
</dbReference>
<dbReference type="InterPro" id="IPR016160">
    <property type="entry name" value="Ald_DH_CS_CYS"/>
</dbReference>
<comment type="similarity">
    <text evidence="1">Belongs to the aldehyde dehydrogenase family.</text>
</comment>
<dbReference type="InterPro" id="IPR016161">
    <property type="entry name" value="Ald_DH/histidinol_DH"/>
</dbReference>
<dbReference type="AlphaFoldDB" id="A0A023X416"/>
<dbReference type="Pfam" id="PF00171">
    <property type="entry name" value="Aldedh"/>
    <property type="match status" value="1"/>
</dbReference>
<dbReference type="FunFam" id="3.40.309.10:FF:000009">
    <property type="entry name" value="Aldehyde dehydrogenase A"/>
    <property type="match status" value="1"/>
</dbReference>
<evidence type="ECO:0000259" key="4">
    <source>
        <dbReference type="Pfam" id="PF00171"/>
    </source>
</evidence>
<evidence type="ECO:0000313" key="7">
    <source>
        <dbReference type="Proteomes" id="UP000025229"/>
    </source>
</evidence>
<dbReference type="PATRIC" id="fig|42256.3.peg.1683"/>